<dbReference type="EMBL" id="JAGDFL010000488">
    <property type="protein sequence ID" value="KAG7387113.1"/>
    <property type="molecule type" value="Genomic_DNA"/>
</dbReference>
<sequence length="134" mass="15740">MRLSHVLVVIAAAFLVTSEALLTASDSNQVKLSEVSSPQAESQRFLRTRHTTYEDDDNDEDDENDENDEDENEERALTQLKMKNMKKDKMTADDYAQKLGIFSKLNSKMTPREYREFLNSHKYDKYKTYYNFLH</sequence>
<comment type="domain">
    <text evidence="5">The RxLR-dEER motif acts to carry the protein into the host cell cytoplasm through binding to cell surface phosphatidylinositol-3-phosphate.</text>
</comment>
<keyword evidence="8" id="KW-1185">Reference proteome</keyword>
<feature type="region of interest" description="Disordered" evidence="6">
    <location>
        <begin position="28"/>
        <end position="74"/>
    </location>
</feature>
<comment type="caution">
    <text evidence="7">The sequence shown here is derived from an EMBL/GenBank/DDBJ whole genome shotgun (WGS) entry which is preliminary data.</text>
</comment>
<evidence type="ECO:0000256" key="1">
    <source>
        <dbReference type="ARBA" id="ARBA00004613"/>
    </source>
</evidence>
<feature type="compositionally biased region" description="Acidic residues" evidence="6">
    <location>
        <begin position="54"/>
        <end position="73"/>
    </location>
</feature>
<dbReference type="InterPro" id="IPR031825">
    <property type="entry name" value="RXLR"/>
</dbReference>
<dbReference type="Pfam" id="PF16810">
    <property type="entry name" value="RXLR"/>
    <property type="match status" value="1"/>
</dbReference>
<comment type="similarity">
    <text evidence="2 5">Belongs to the RxLR effector family.</text>
</comment>
<protein>
    <recommendedName>
        <fullName evidence="5">RxLR effector protein</fullName>
    </recommendedName>
</protein>
<proteinExistence type="inferred from homology"/>
<dbReference type="OrthoDB" id="95103at2759"/>
<dbReference type="Proteomes" id="UP000693981">
    <property type="component" value="Unassembled WGS sequence"/>
</dbReference>
<comment type="function">
    <text evidence="5">Effector that suppresses plant defense responses during pathogen infection.</text>
</comment>
<name>A0A8T1W4R6_9STRA</name>
<accession>A0A8T1W4R6</accession>
<keyword evidence="4 5" id="KW-0732">Signal</keyword>
<evidence type="ECO:0000313" key="7">
    <source>
        <dbReference type="EMBL" id="KAG7387113.1"/>
    </source>
</evidence>
<evidence type="ECO:0000256" key="2">
    <source>
        <dbReference type="ARBA" id="ARBA00010400"/>
    </source>
</evidence>
<feature type="chain" id="PRO_5042468080" description="RxLR effector protein" evidence="5">
    <location>
        <begin position="21"/>
        <end position="134"/>
    </location>
</feature>
<evidence type="ECO:0000256" key="5">
    <source>
        <dbReference type="RuleBase" id="RU367124"/>
    </source>
</evidence>
<evidence type="ECO:0000256" key="4">
    <source>
        <dbReference type="ARBA" id="ARBA00022729"/>
    </source>
</evidence>
<reference evidence="7" key="1">
    <citation type="submission" date="2021-02" db="EMBL/GenBank/DDBJ databases">
        <authorList>
            <person name="Palmer J.M."/>
        </authorList>
    </citation>
    <scope>NUCLEOTIDE SEQUENCE</scope>
    <source>
        <strain evidence="7">SCRP23</strain>
    </source>
</reference>
<comment type="subcellular location">
    <subcellularLocation>
        <location evidence="1 5">Secreted</location>
    </subcellularLocation>
</comment>
<feature type="signal peptide" evidence="5">
    <location>
        <begin position="1"/>
        <end position="20"/>
    </location>
</feature>
<evidence type="ECO:0000256" key="6">
    <source>
        <dbReference type="SAM" id="MobiDB-lite"/>
    </source>
</evidence>
<feature type="compositionally biased region" description="Polar residues" evidence="6">
    <location>
        <begin position="28"/>
        <end position="42"/>
    </location>
</feature>
<organism evidence="7 8">
    <name type="scientific">Phytophthora boehmeriae</name>
    <dbReference type="NCBI Taxonomy" id="109152"/>
    <lineage>
        <taxon>Eukaryota</taxon>
        <taxon>Sar</taxon>
        <taxon>Stramenopiles</taxon>
        <taxon>Oomycota</taxon>
        <taxon>Peronosporomycetes</taxon>
        <taxon>Peronosporales</taxon>
        <taxon>Peronosporaceae</taxon>
        <taxon>Phytophthora</taxon>
    </lineage>
</organism>
<dbReference type="AlphaFoldDB" id="A0A8T1W4R6"/>
<evidence type="ECO:0000256" key="3">
    <source>
        <dbReference type="ARBA" id="ARBA00022525"/>
    </source>
</evidence>
<gene>
    <name evidence="7" type="ORF">PHYBOEH_008371</name>
</gene>
<keyword evidence="3 5" id="KW-0964">Secreted</keyword>
<evidence type="ECO:0000313" key="8">
    <source>
        <dbReference type="Proteomes" id="UP000693981"/>
    </source>
</evidence>